<accession>A0ABP1QEK6</accession>
<keyword evidence="3" id="KW-1185">Reference proteome</keyword>
<dbReference type="EMBL" id="CAXLJM020000032">
    <property type="protein sequence ID" value="CAL8100165.1"/>
    <property type="molecule type" value="Genomic_DNA"/>
</dbReference>
<evidence type="ECO:0000313" key="3">
    <source>
        <dbReference type="Proteomes" id="UP001642540"/>
    </source>
</evidence>
<dbReference type="PANTHER" id="PTHR39069">
    <property type="entry name" value="ECDYSONE-INDUCIBLE GENE E1, ISOFORM A"/>
    <property type="match status" value="1"/>
</dbReference>
<protein>
    <submittedName>
        <fullName evidence="2">Uncharacterized protein</fullName>
    </submittedName>
</protein>
<comment type="caution">
    <text evidence="2">The sequence shown here is derived from an EMBL/GenBank/DDBJ whole genome shotgun (WGS) entry which is preliminary data.</text>
</comment>
<evidence type="ECO:0000313" key="2">
    <source>
        <dbReference type="EMBL" id="CAL8100165.1"/>
    </source>
</evidence>
<gene>
    <name evidence="2" type="ORF">ODALV1_LOCUS10463</name>
</gene>
<feature type="signal peptide" evidence="1">
    <location>
        <begin position="1"/>
        <end position="27"/>
    </location>
</feature>
<evidence type="ECO:0000256" key="1">
    <source>
        <dbReference type="SAM" id="SignalP"/>
    </source>
</evidence>
<proteinExistence type="predicted"/>
<dbReference type="Proteomes" id="UP001642540">
    <property type="component" value="Unassembled WGS sequence"/>
</dbReference>
<keyword evidence="1" id="KW-0732">Signal</keyword>
<feature type="chain" id="PRO_5046616249" evidence="1">
    <location>
        <begin position="28"/>
        <end position="473"/>
    </location>
</feature>
<sequence length="473" mass="51773">MFCPTRVKQFIPLALSLLFILMDISKAKHVKRSKKASYGSSCNSTVKCDIHALLTCVDNVCECLYSDAMLYNHALGTCVSHVNEVCGYLETKRVFINCVPNAFCDHQQGICKCSKGFVEASTGGNCIKQKGYGQQCHSDAECLGDLSLTCFEEICQCHSENYVPHHDSGLSSSSKTKCVSLAGKSCTAKSGCVPKASCISESDNNGALIPSSMFGWLHPGTCQCETGYEMDEHGYCRGQFGAYCDVFQKVPCLNKFQCLNGICQCKYPDDQIYHEDLGHCMSLVGGPCSQRNATEFEVSEEISCEPFLECQNKTETLSMCGCKQGFIENRDRGCDLTFGQICTGPTMNKCDESTGLHCVDGKCDCKDDLKIYNNSVGRCVAKLGSSCKIIHEGEADYGMVKNGCGRSTGEHSHLLGSTLCEENAKCEATRYHLRGLTSHGVCTQIISPVDREQVDTGHLEVDRVTDDDMDEED</sequence>
<dbReference type="PANTHER" id="PTHR39069:SF8">
    <property type="entry name" value="FI17111P1"/>
    <property type="match status" value="1"/>
</dbReference>
<reference evidence="2 3" key="1">
    <citation type="submission" date="2024-08" db="EMBL/GenBank/DDBJ databases">
        <authorList>
            <person name="Cucini C."/>
            <person name="Frati F."/>
        </authorList>
    </citation>
    <scope>NUCLEOTIDE SEQUENCE [LARGE SCALE GENOMIC DNA]</scope>
</reference>
<organism evidence="2 3">
    <name type="scientific">Orchesella dallaii</name>
    <dbReference type="NCBI Taxonomy" id="48710"/>
    <lineage>
        <taxon>Eukaryota</taxon>
        <taxon>Metazoa</taxon>
        <taxon>Ecdysozoa</taxon>
        <taxon>Arthropoda</taxon>
        <taxon>Hexapoda</taxon>
        <taxon>Collembola</taxon>
        <taxon>Entomobryomorpha</taxon>
        <taxon>Entomobryoidea</taxon>
        <taxon>Orchesellidae</taxon>
        <taxon>Orchesellinae</taxon>
        <taxon>Orchesella</taxon>
    </lineage>
</organism>
<name>A0ABP1QEK6_9HEXA</name>